<dbReference type="InterPro" id="IPR039298">
    <property type="entry name" value="ACOT13"/>
</dbReference>
<evidence type="ECO:0000313" key="3">
    <source>
        <dbReference type="EMBL" id="AEH07926.1"/>
    </source>
</evidence>
<evidence type="ECO:0000256" key="1">
    <source>
        <dbReference type="ARBA" id="ARBA00022801"/>
    </source>
</evidence>
<organism evidence="3 4">
    <name type="scientific">Candidatus Protofrankia datiscae</name>
    <dbReference type="NCBI Taxonomy" id="2716812"/>
    <lineage>
        <taxon>Bacteria</taxon>
        <taxon>Bacillati</taxon>
        <taxon>Actinomycetota</taxon>
        <taxon>Actinomycetes</taxon>
        <taxon>Frankiales</taxon>
        <taxon>Frankiaceae</taxon>
        <taxon>Protofrankia</taxon>
    </lineage>
</organism>
<dbReference type="eggNOG" id="COG2050">
    <property type="taxonomic scope" value="Bacteria"/>
</dbReference>
<dbReference type="KEGG" id="fsy:FsymDg_0358"/>
<sequence>MSAMMGGPDAAPLSSDRPMPFVLGIPERLFRVEPFQFHPDGLVTSAMPLGPWLSTDDPGQDQGPGPAVTPAGALGVLIDDVPGYAIGAVTGTWSISTEITLDIVRDLPLDGTMVHAEGRVVHVDEVGALARGRVRTESGDVVAYCQERGRWIDRSPPEDVIANGAVTTDEPLDADTFAGLFGHAVTVRPPHLDVTALPRLANPLGNLHGGVTLCLTDWLAALTLPRPARTVSIHVHYVRNIPPLTNVQLTANIEHPGRSLGVIRVVATNETGKPCTIGTVVRH</sequence>
<dbReference type="PANTHER" id="PTHR21660:SF1">
    <property type="entry name" value="ACYL-COENZYME A THIOESTERASE 13"/>
    <property type="match status" value="1"/>
</dbReference>
<keyword evidence="4" id="KW-1185">Reference proteome</keyword>
<reference evidence="3 4" key="1">
    <citation type="submission" date="2011-05" db="EMBL/GenBank/DDBJ databases">
        <title>Complete sequence of chromosome of Frankia symbiont of Datisca glomerata.</title>
        <authorList>
            <consortium name="US DOE Joint Genome Institute"/>
            <person name="Lucas S."/>
            <person name="Han J."/>
            <person name="Lapidus A."/>
            <person name="Cheng J.-F."/>
            <person name="Goodwin L."/>
            <person name="Pitluck S."/>
            <person name="Peters L."/>
            <person name="Mikhailova N."/>
            <person name="Chertkov O."/>
            <person name="Teshima H."/>
            <person name="Han C."/>
            <person name="Tapia R."/>
            <person name="Land M."/>
            <person name="Hauser L."/>
            <person name="Kyrpides N."/>
            <person name="Ivanova N."/>
            <person name="Pagani I."/>
            <person name="Berry A."/>
            <person name="Pawlowski K."/>
            <person name="Persson T."/>
            <person name="Vanden Heuvel B."/>
            <person name="Benson D."/>
            <person name="Woyke T."/>
        </authorList>
    </citation>
    <scope>NUCLEOTIDE SEQUENCE [LARGE SCALE GENOMIC DNA]</scope>
    <source>
        <strain evidence="4">4085684</strain>
    </source>
</reference>
<keyword evidence="1" id="KW-0378">Hydrolase</keyword>
<proteinExistence type="predicted"/>
<dbReference type="STRING" id="656024.FsymDg_0358"/>
<protein>
    <submittedName>
        <fullName evidence="3">Thioesterase superfamily protein</fullName>
    </submittedName>
</protein>
<evidence type="ECO:0000259" key="2">
    <source>
        <dbReference type="Pfam" id="PF13622"/>
    </source>
</evidence>
<name>F8B4I5_9ACTN</name>
<accession>F8B4I5</accession>
<dbReference type="CDD" id="cd03443">
    <property type="entry name" value="PaaI_thioesterase"/>
    <property type="match status" value="1"/>
</dbReference>
<dbReference type="InterPro" id="IPR029069">
    <property type="entry name" value="HotDog_dom_sf"/>
</dbReference>
<dbReference type="EMBL" id="CP002801">
    <property type="protein sequence ID" value="AEH07926.1"/>
    <property type="molecule type" value="Genomic_DNA"/>
</dbReference>
<feature type="domain" description="Acyl-CoA thioesterase-like N-terminal HotDog" evidence="2">
    <location>
        <begin position="202"/>
        <end position="282"/>
    </location>
</feature>
<dbReference type="SUPFAM" id="SSF54637">
    <property type="entry name" value="Thioesterase/thiol ester dehydrase-isomerase"/>
    <property type="match status" value="2"/>
</dbReference>
<gene>
    <name evidence="3" type="ordered locus">FsymDg_0358</name>
</gene>
<dbReference type="Proteomes" id="UP000001549">
    <property type="component" value="Chromosome"/>
</dbReference>
<dbReference type="PANTHER" id="PTHR21660">
    <property type="entry name" value="THIOESTERASE SUPERFAMILY MEMBER-RELATED"/>
    <property type="match status" value="1"/>
</dbReference>
<dbReference type="Pfam" id="PF13622">
    <property type="entry name" value="4HBT_3"/>
    <property type="match status" value="1"/>
</dbReference>
<dbReference type="AlphaFoldDB" id="F8B4I5"/>
<dbReference type="Gene3D" id="3.10.129.10">
    <property type="entry name" value="Hotdog Thioesterase"/>
    <property type="match status" value="2"/>
</dbReference>
<dbReference type="GO" id="GO:0047617">
    <property type="term" value="F:fatty acyl-CoA hydrolase activity"/>
    <property type="evidence" value="ECO:0007669"/>
    <property type="project" value="InterPro"/>
</dbReference>
<dbReference type="InterPro" id="IPR049449">
    <property type="entry name" value="TesB_ACOT8-like_N"/>
</dbReference>
<dbReference type="HOGENOM" id="CLU_074322_0_0_11"/>
<evidence type="ECO:0000313" key="4">
    <source>
        <dbReference type="Proteomes" id="UP000001549"/>
    </source>
</evidence>